<gene>
    <name evidence="1" type="ORF">AIOL_003307</name>
</gene>
<comment type="caution">
    <text evidence="1">The sequence shown here is derived from an EMBL/GenBank/DDBJ whole genome shotgun (WGS) entry which is preliminary data.</text>
</comment>
<sequence>MDRRGVLRLARNGAIAAAVLGGGGIIGARSVMATIAEHDLTRVGQGKPSVVQIHDPGCATCNALRREARRALSGFEECAMVYLVANIKTEKGQVFAARYNVPHVTLLVFNADGELVETLRGMRRRAELRAILAAHLPG</sequence>
<dbReference type="STRING" id="1675527.AIOL_003307"/>
<dbReference type="InterPro" id="IPR036249">
    <property type="entry name" value="Thioredoxin-like_sf"/>
</dbReference>
<dbReference type="Gene3D" id="3.40.30.10">
    <property type="entry name" value="Glutaredoxin"/>
    <property type="match status" value="1"/>
</dbReference>
<reference evidence="1 2" key="1">
    <citation type="submission" date="2015-06" db="EMBL/GenBank/DDBJ databases">
        <title>Draft genome sequence of an Alphaproteobacteria species associated to the Mediterranean sponge Oscarella lobularis.</title>
        <authorList>
            <person name="Jourda C."/>
            <person name="Santini S."/>
            <person name="Claverie J.-M."/>
        </authorList>
    </citation>
    <scope>NUCLEOTIDE SEQUENCE [LARGE SCALE GENOMIC DNA]</scope>
    <source>
        <strain evidence="1">IGS</strain>
    </source>
</reference>
<dbReference type="CDD" id="cd02947">
    <property type="entry name" value="TRX_family"/>
    <property type="match status" value="1"/>
</dbReference>
<accession>A0A0J9E9I9</accession>
<proteinExistence type="predicted"/>
<dbReference type="Proteomes" id="UP000037178">
    <property type="component" value="Unassembled WGS sequence"/>
</dbReference>
<dbReference type="EMBL" id="LFTY01000002">
    <property type="protein sequence ID" value="KMW58334.1"/>
    <property type="molecule type" value="Genomic_DNA"/>
</dbReference>
<name>A0A0J9E9I9_9RHOB</name>
<organism evidence="1 2">
    <name type="scientific">Candidatus Rhodobacter oscarellae</name>
    <dbReference type="NCBI Taxonomy" id="1675527"/>
    <lineage>
        <taxon>Bacteria</taxon>
        <taxon>Pseudomonadati</taxon>
        <taxon>Pseudomonadota</taxon>
        <taxon>Alphaproteobacteria</taxon>
        <taxon>Rhodobacterales</taxon>
        <taxon>Rhodobacter group</taxon>
        <taxon>Rhodobacter</taxon>
    </lineage>
</organism>
<protein>
    <recommendedName>
        <fullName evidence="3">Thioredoxin domain-containing protein</fullName>
    </recommendedName>
</protein>
<dbReference type="SUPFAM" id="SSF52833">
    <property type="entry name" value="Thioredoxin-like"/>
    <property type="match status" value="1"/>
</dbReference>
<keyword evidence="2" id="KW-1185">Reference proteome</keyword>
<evidence type="ECO:0000313" key="1">
    <source>
        <dbReference type="EMBL" id="KMW58334.1"/>
    </source>
</evidence>
<dbReference type="PATRIC" id="fig|1675527.3.peg.3458"/>
<evidence type="ECO:0008006" key="3">
    <source>
        <dbReference type="Google" id="ProtNLM"/>
    </source>
</evidence>
<dbReference type="AlphaFoldDB" id="A0A0J9E9I9"/>
<evidence type="ECO:0000313" key="2">
    <source>
        <dbReference type="Proteomes" id="UP000037178"/>
    </source>
</evidence>